<dbReference type="InterPro" id="IPR012967">
    <property type="entry name" value="COMT_dimerisation"/>
</dbReference>
<dbReference type="Gene3D" id="1.10.10.10">
    <property type="entry name" value="Winged helix-like DNA-binding domain superfamily/Winged helix DNA-binding domain"/>
    <property type="match status" value="1"/>
</dbReference>
<dbReference type="EMBL" id="MOOB01000001">
    <property type="protein sequence ID" value="OQE96621.1"/>
    <property type="molecule type" value="Genomic_DNA"/>
</dbReference>
<dbReference type="AlphaFoldDB" id="A0A1V6ZA85"/>
<comment type="caution">
    <text evidence="8">The sequence shown here is derived from an EMBL/GenBank/DDBJ whole genome shotgun (WGS) entry which is preliminary data.</text>
</comment>
<evidence type="ECO:0000256" key="3">
    <source>
        <dbReference type="ARBA" id="ARBA00022691"/>
    </source>
</evidence>
<evidence type="ECO:0000313" key="9">
    <source>
        <dbReference type="Proteomes" id="UP000191691"/>
    </source>
</evidence>
<dbReference type="STRING" id="60175.A0A1V6ZA85"/>
<dbReference type="SUPFAM" id="SSF46785">
    <property type="entry name" value="Winged helix' DNA-binding domain"/>
    <property type="match status" value="1"/>
</dbReference>
<dbReference type="Pfam" id="PF08100">
    <property type="entry name" value="Dimerisation"/>
    <property type="match status" value="1"/>
</dbReference>
<dbReference type="Proteomes" id="UP000191691">
    <property type="component" value="Unassembled WGS sequence"/>
</dbReference>
<gene>
    <name evidence="8" type="ORF">PENNAL_c0001G09521</name>
</gene>
<dbReference type="SUPFAM" id="SSF53335">
    <property type="entry name" value="S-adenosyl-L-methionine-dependent methyltransferases"/>
    <property type="match status" value="1"/>
</dbReference>
<evidence type="ECO:0000256" key="5">
    <source>
        <dbReference type="PIRSR" id="PIRSR005739-1"/>
    </source>
</evidence>
<keyword evidence="3" id="KW-0949">S-adenosyl-L-methionine</keyword>
<evidence type="ECO:0000256" key="4">
    <source>
        <dbReference type="ARBA" id="ARBA00038277"/>
    </source>
</evidence>
<dbReference type="InterPro" id="IPR029063">
    <property type="entry name" value="SAM-dependent_MTases_sf"/>
</dbReference>
<evidence type="ECO:0000256" key="1">
    <source>
        <dbReference type="ARBA" id="ARBA00022603"/>
    </source>
</evidence>
<dbReference type="InterPro" id="IPR036388">
    <property type="entry name" value="WH-like_DNA-bd_sf"/>
</dbReference>
<evidence type="ECO:0000256" key="2">
    <source>
        <dbReference type="ARBA" id="ARBA00022679"/>
    </source>
</evidence>
<evidence type="ECO:0000259" key="7">
    <source>
        <dbReference type="Pfam" id="PF08100"/>
    </source>
</evidence>
<dbReference type="InterPro" id="IPR016461">
    <property type="entry name" value="COMT-like"/>
</dbReference>
<dbReference type="PANTHER" id="PTHR43712">
    <property type="entry name" value="PUTATIVE (AFU_ORTHOLOGUE AFUA_4G14580)-RELATED"/>
    <property type="match status" value="1"/>
</dbReference>
<feature type="active site" description="Proton acceptor" evidence="5">
    <location>
        <position position="280"/>
    </location>
</feature>
<dbReference type="PANTHER" id="PTHR43712:SF5">
    <property type="entry name" value="O-METHYLTRANSFERASE ASQN-RELATED"/>
    <property type="match status" value="1"/>
</dbReference>
<dbReference type="Gene3D" id="3.40.50.150">
    <property type="entry name" value="Vaccinia Virus protein VP39"/>
    <property type="match status" value="1"/>
</dbReference>
<evidence type="ECO:0000259" key="6">
    <source>
        <dbReference type="Pfam" id="PF00891"/>
    </source>
</evidence>
<keyword evidence="1" id="KW-0489">Methyltransferase</keyword>
<feature type="domain" description="O-methyltransferase dimerisation" evidence="7">
    <location>
        <begin position="54"/>
        <end position="122"/>
    </location>
</feature>
<dbReference type="OMA" id="CHTSISA"/>
<dbReference type="PIRSF" id="PIRSF005739">
    <property type="entry name" value="O-mtase"/>
    <property type="match status" value="1"/>
</dbReference>
<dbReference type="InterPro" id="IPR036390">
    <property type="entry name" value="WH_DNA-bd_sf"/>
</dbReference>
<dbReference type="GO" id="GO:0044550">
    <property type="term" value="P:secondary metabolite biosynthetic process"/>
    <property type="evidence" value="ECO:0007669"/>
    <property type="project" value="UniProtKB-ARBA"/>
</dbReference>
<organism evidence="8 9">
    <name type="scientific">Penicillium nalgiovense</name>
    <dbReference type="NCBI Taxonomy" id="60175"/>
    <lineage>
        <taxon>Eukaryota</taxon>
        <taxon>Fungi</taxon>
        <taxon>Dikarya</taxon>
        <taxon>Ascomycota</taxon>
        <taxon>Pezizomycotina</taxon>
        <taxon>Eurotiomycetes</taxon>
        <taxon>Eurotiomycetidae</taxon>
        <taxon>Eurotiales</taxon>
        <taxon>Aspergillaceae</taxon>
        <taxon>Penicillium</taxon>
    </lineage>
</organism>
<keyword evidence="2" id="KW-0808">Transferase</keyword>
<proteinExistence type="inferred from homology"/>
<reference evidence="9" key="1">
    <citation type="journal article" date="2017" name="Nat. Microbiol.">
        <title>Global analysis of biosynthetic gene clusters reveals vast potential of secondary metabolite production in Penicillium species.</title>
        <authorList>
            <person name="Nielsen J.C."/>
            <person name="Grijseels S."/>
            <person name="Prigent S."/>
            <person name="Ji B."/>
            <person name="Dainat J."/>
            <person name="Nielsen K.F."/>
            <person name="Frisvad J.C."/>
            <person name="Workman M."/>
            <person name="Nielsen J."/>
        </authorList>
    </citation>
    <scope>NUCLEOTIDE SEQUENCE [LARGE SCALE GENOMIC DNA]</scope>
    <source>
        <strain evidence="9">IBT 13039</strain>
    </source>
</reference>
<sequence length="346" mass="38779">MTSLEGLADQVQLQASGLSKLLAEANLPSPSFAPDAPSAPPHGKEFKKIKHDLAALHVIVDFNVPDLVPLDGEVSYAEIASKVGIPEYHVHRILRHAMTSRIFREPRPGYVAHTGPSAAFLRNPVLRDWVSFNLDEVWKADTYLVETLRNYGSHIYWDFVANDGEGENKGWRQRRFAQGMKFRAAGNPQMHHHLHAAFDWAGLGKAKVVDVGGSAGHVSIELAKVFPDLEFVVQDFEGLTPFHDGVLDELKPRITFEAQDILQPNKHQNGDVYLLRSILHDWSDKYAVLILSNLVLALKDGARVLIADFIRPLTTQSGPMWLERLSTIRSMQMMIVVNTLERSEKD</sequence>
<evidence type="ECO:0000313" key="8">
    <source>
        <dbReference type="EMBL" id="OQE96621.1"/>
    </source>
</evidence>
<dbReference type="GO" id="GO:0032259">
    <property type="term" value="P:methylation"/>
    <property type="evidence" value="ECO:0007669"/>
    <property type="project" value="UniProtKB-KW"/>
</dbReference>
<name>A0A1V6ZA85_PENNA</name>
<dbReference type="Pfam" id="PF00891">
    <property type="entry name" value="Methyltransf_2"/>
    <property type="match status" value="1"/>
</dbReference>
<protein>
    <submittedName>
        <fullName evidence="8">Uncharacterized protein</fullName>
    </submittedName>
</protein>
<feature type="domain" description="O-methyltransferase C-terminal" evidence="6">
    <location>
        <begin position="195"/>
        <end position="346"/>
    </location>
</feature>
<dbReference type="InterPro" id="IPR001077">
    <property type="entry name" value="COMT_C"/>
</dbReference>
<dbReference type="PROSITE" id="PS51683">
    <property type="entry name" value="SAM_OMT_II"/>
    <property type="match status" value="1"/>
</dbReference>
<keyword evidence="9" id="KW-1185">Reference proteome</keyword>
<comment type="similarity">
    <text evidence="4">Belongs to the class I-like SAM-binding methyltransferase superfamily. Cation-independent O-methyltransferase family.</text>
</comment>
<dbReference type="GO" id="GO:0008171">
    <property type="term" value="F:O-methyltransferase activity"/>
    <property type="evidence" value="ECO:0007669"/>
    <property type="project" value="InterPro"/>
</dbReference>
<accession>A0A1V6ZA85</accession>